<dbReference type="GO" id="GO:0001164">
    <property type="term" value="F:RNA polymerase I core promoter sequence-specific DNA binding"/>
    <property type="evidence" value="ECO:0007669"/>
    <property type="project" value="InterPro"/>
</dbReference>
<accession>A0A1E4U0B5</accession>
<evidence type="ECO:0000313" key="3">
    <source>
        <dbReference type="Proteomes" id="UP000094236"/>
    </source>
</evidence>
<feature type="region of interest" description="Disordered" evidence="1">
    <location>
        <begin position="64"/>
        <end position="129"/>
    </location>
</feature>
<dbReference type="AlphaFoldDB" id="A0A1E4U0B5"/>
<dbReference type="OrthoDB" id="2159786at2759"/>
<dbReference type="PANTHER" id="PTHR28244">
    <property type="entry name" value="RNA POLYMERASE I-SPECIFIC TRANSCRIPTION INITIATION FACTOR RRN11"/>
    <property type="match status" value="1"/>
</dbReference>
<sequence length="655" mass="76224">MFEEPLVTDHTSSKDDKTKKLEKLLNNHINGLKKKFKYSFESNNDNPSSNLRQEDTFEVWHLEKNLNEDKNRERNSSKRRRKKGEFEEVNDSRGVKKYKPENIENTENSEEEEEEEEEEEDSGSNSGTDEKLVFNSWAQANFVILSSGYELLPQQPTISNLNSDAMYPSSLSNLLNEHVSFTRYHINLIKTIMHLSILHQNWERAYKCFSILIRFKKIDIRSIWPIGLEILKRLEEDFFKKIFINSLSFKINDYQLRFLTFIKTKPILNSSLDILNQDLIDQLIEKNNKSTSTDLRFLIWLKNFFSVSNKNKNLFSQSHYKKSYSAPIWRSGSKTHTPLYVQTLIWNIILKLDFKASNDILSELLLEPPYNNDGTFYYAQGLVKHMEAYHLSQEIILNKNKDVEKFLEIKKLVLKSFENYEKSKKFDFEIPERLIKNDLLAILYKIGLIIDEDEEIKQAFGIMEAVAPSESLNSESEDDNNNNSLINEENTTKVPNALYTSDSDSSVSTVVPILHDNVIAKTSPNRLNLTSMLDNNKSNDEDDAIDSDAEDYNLGDNNYETGKVSIIKNLTSLDISNDGDNEEDKNYERNVNRRYTDSSLSSASFHGNNHETVQGTTMNFLDEFSDNDIDDFFANMRNTNNEQRKKKTRHRPIKF</sequence>
<reference evidence="3" key="1">
    <citation type="submission" date="2016-05" db="EMBL/GenBank/DDBJ databases">
        <title>Comparative genomics of biotechnologically important yeasts.</title>
        <authorList>
            <consortium name="DOE Joint Genome Institute"/>
            <person name="Riley R."/>
            <person name="Haridas S."/>
            <person name="Wolfe K.H."/>
            <person name="Lopes M.R."/>
            <person name="Hittinger C.T."/>
            <person name="Goker M."/>
            <person name="Salamov A."/>
            <person name="Wisecaver J."/>
            <person name="Long T.M."/>
            <person name="Aerts A.L."/>
            <person name="Barry K."/>
            <person name="Choi C."/>
            <person name="Clum A."/>
            <person name="Coughlan A.Y."/>
            <person name="Deshpande S."/>
            <person name="Douglass A.P."/>
            <person name="Hanson S.J."/>
            <person name="Klenk H.-P."/>
            <person name="Labutti K."/>
            <person name="Lapidus A."/>
            <person name="Lindquist E."/>
            <person name="Lipzen A."/>
            <person name="Meier-Kolthoff J.P."/>
            <person name="Ohm R.A."/>
            <person name="Otillar R.P."/>
            <person name="Pangilinan J."/>
            <person name="Peng Y."/>
            <person name="Rokas A."/>
            <person name="Rosa C.A."/>
            <person name="Scheuner C."/>
            <person name="Sibirny A.A."/>
            <person name="Slot J.C."/>
            <person name="Stielow J.B."/>
            <person name="Sun H."/>
            <person name="Kurtzman C.P."/>
            <person name="Blackwell M."/>
            <person name="Grigoriev I.V."/>
            <person name="Jeffries T.W."/>
        </authorList>
    </citation>
    <scope>NUCLEOTIDE SEQUENCE [LARGE SCALE GENOMIC DNA]</scope>
    <source>
        <strain evidence="3">NRRL Y-2460</strain>
    </source>
</reference>
<gene>
    <name evidence="2" type="ORF">PACTADRAFT_84600</name>
</gene>
<name>A0A1E4U0B5_PACTA</name>
<protein>
    <recommendedName>
        <fullName evidence="4">RNA polymerase I-specific transcription initiation factor RRN11</fullName>
    </recommendedName>
</protein>
<organism evidence="2 3">
    <name type="scientific">Pachysolen tannophilus NRRL Y-2460</name>
    <dbReference type="NCBI Taxonomy" id="669874"/>
    <lineage>
        <taxon>Eukaryota</taxon>
        <taxon>Fungi</taxon>
        <taxon>Dikarya</taxon>
        <taxon>Ascomycota</taxon>
        <taxon>Saccharomycotina</taxon>
        <taxon>Pichiomycetes</taxon>
        <taxon>Pachysolenaceae</taxon>
        <taxon>Pachysolen</taxon>
    </lineage>
</organism>
<dbReference type="Pfam" id="PF04090">
    <property type="entry name" value="Rrn11"/>
    <property type="match status" value="1"/>
</dbReference>
<dbReference type="GO" id="GO:0042790">
    <property type="term" value="P:nucleolar large rRNA transcription by RNA polymerase I"/>
    <property type="evidence" value="ECO:0007669"/>
    <property type="project" value="TreeGrafter"/>
</dbReference>
<feature type="region of interest" description="Disordered" evidence="1">
    <location>
        <begin position="528"/>
        <end position="559"/>
    </location>
</feature>
<dbReference type="InterPro" id="IPR007224">
    <property type="entry name" value="TIF_Rrn11"/>
</dbReference>
<feature type="compositionally biased region" description="Basic and acidic residues" evidence="1">
    <location>
        <begin position="84"/>
        <end position="102"/>
    </location>
</feature>
<evidence type="ECO:0000256" key="1">
    <source>
        <dbReference type="SAM" id="MobiDB-lite"/>
    </source>
</evidence>
<dbReference type="EMBL" id="KV454012">
    <property type="protein sequence ID" value="ODV97442.1"/>
    <property type="molecule type" value="Genomic_DNA"/>
</dbReference>
<proteinExistence type="predicted"/>
<dbReference type="GO" id="GO:0001181">
    <property type="term" value="F:RNA polymerase I general transcription initiation factor activity"/>
    <property type="evidence" value="ECO:0007669"/>
    <property type="project" value="InterPro"/>
</dbReference>
<feature type="compositionally biased region" description="Acidic residues" evidence="1">
    <location>
        <begin position="540"/>
        <end position="553"/>
    </location>
</feature>
<dbReference type="STRING" id="669874.A0A1E4U0B5"/>
<evidence type="ECO:0000313" key="2">
    <source>
        <dbReference type="EMBL" id="ODV97442.1"/>
    </source>
</evidence>
<feature type="region of interest" description="Disordered" evidence="1">
    <location>
        <begin position="469"/>
        <end position="504"/>
    </location>
</feature>
<dbReference type="GO" id="GO:0017025">
    <property type="term" value="F:TBP-class protein binding"/>
    <property type="evidence" value="ECO:0007669"/>
    <property type="project" value="TreeGrafter"/>
</dbReference>
<dbReference type="Proteomes" id="UP000094236">
    <property type="component" value="Unassembled WGS sequence"/>
</dbReference>
<evidence type="ECO:0008006" key="4">
    <source>
        <dbReference type="Google" id="ProtNLM"/>
    </source>
</evidence>
<feature type="compositionally biased region" description="Acidic residues" evidence="1">
    <location>
        <begin position="107"/>
        <end position="122"/>
    </location>
</feature>
<feature type="compositionally biased region" description="Basic and acidic residues" evidence="1">
    <location>
        <begin position="64"/>
        <end position="76"/>
    </location>
</feature>
<dbReference type="GO" id="GO:0070860">
    <property type="term" value="C:RNA polymerase I core factor complex"/>
    <property type="evidence" value="ECO:0007669"/>
    <property type="project" value="TreeGrafter"/>
</dbReference>
<dbReference type="PANTHER" id="PTHR28244:SF1">
    <property type="entry name" value="RNA POLYMERASE I-SPECIFIC TRANSCRIPTION INITIATION FACTOR RRN11"/>
    <property type="match status" value="1"/>
</dbReference>
<keyword evidence="3" id="KW-1185">Reference proteome</keyword>
<dbReference type="InterPro" id="IPR053029">
    <property type="entry name" value="RNA_pol_I-specific_init_factor"/>
</dbReference>